<dbReference type="PROSITE" id="PS50003">
    <property type="entry name" value="PH_DOMAIN"/>
    <property type="match status" value="2"/>
</dbReference>
<evidence type="ECO:0000256" key="2">
    <source>
        <dbReference type="ARBA" id="ARBA00022833"/>
    </source>
</evidence>
<evidence type="ECO:0000259" key="4">
    <source>
        <dbReference type="PROSITE" id="PS50003"/>
    </source>
</evidence>
<dbReference type="GO" id="GO:0046872">
    <property type="term" value="F:metal ion binding"/>
    <property type="evidence" value="ECO:0007669"/>
    <property type="project" value="UniProtKB-KW"/>
</dbReference>
<feature type="domain" description="PH" evidence="4">
    <location>
        <begin position="325"/>
        <end position="425"/>
    </location>
</feature>
<dbReference type="SUPFAM" id="SSF50729">
    <property type="entry name" value="PH domain-like"/>
    <property type="match status" value="2"/>
</dbReference>
<evidence type="ECO:0000256" key="3">
    <source>
        <dbReference type="SAM" id="MobiDB-lite"/>
    </source>
</evidence>
<keyword evidence="1" id="KW-0479">Metal-binding</keyword>
<dbReference type="InterPro" id="IPR045258">
    <property type="entry name" value="ACAP1/2/3-like"/>
</dbReference>
<dbReference type="Gene3D" id="2.30.29.30">
    <property type="entry name" value="Pleckstrin-homology domain (PH domain)/Phosphotyrosine-binding domain (PTB)"/>
    <property type="match status" value="2"/>
</dbReference>
<dbReference type="FunFam" id="2.30.29.30:FF:000286">
    <property type="entry name" value="PH-protein kinase domain containing protein"/>
    <property type="match status" value="1"/>
</dbReference>
<protein>
    <recommendedName>
        <fullName evidence="4">PH domain-containing protein</fullName>
    </recommendedName>
</protein>
<reference evidence="5" key="1">
    <citation type="submission" date="2022-07" db="EMBL/GenBank/DDBJ databases">
        <title>Phylogenomic reconstructions and comparative analyses of Kickxellomycotina fungi.</title>
        <authorList>
            <person name="Reynolds N.K."/>
            <person name="Stajich J.E."/>
            <person name="Barry K."/>
            <person name="Grigoriev I.V."/>
            <person name="Crous P."/>
            <person name="Smith M.E."/>
        </authorList>
    </citation>
    <scope>NUCLEOTIDE SEQUENCE</scope>
    <source>
        <strain evidence="5">BCRC 34381</strain>
    </source>
</reference>
<organism evidence="5 6">
    <name type="scientific">Coemansia biformis</name>
    <dbReference type="NCBI Taxonomy" id="1286918"/>
    <lineage>
        <taxon>Eukaryota</taxon>
        <taxon>Fungi</taxon>
        <taxon>Fungi incertae sedis</taxon>
        <taxon>Zoopagomycota</taxon>
        <taxon>Kickxellomycotina</taxon>
        <taxon>Kickxellomycetes</taxon>
        <taxon>Kickxellales</taxon>
        <taxon>Kickxellaceae</taxon>
        <taxon>Coemansia</taxon>
    </lineage>
</organism>
<dbReference type="InterPro" id="IPR001849">
    <property type="entry name" value="PH_domain"/>
</dbReference>
<dbReference type="PANTHER" id="PTHR23180:SF160">
    <property type="entry name" value="ADP-RIBOSYLATION FACTOR GTPASE-ACTIVATING PROTEIN EFFECTOR PROTEIN 1"/>
    <property type="match status" value="1"/>
</dbReference>
<dbReference type="InterPro" id="IPR011993">
    <property type="entry name" value="PH-like_dom_sf"/>
</dbReference>
<feature type="region of interest" description="Disordered" evidence="3">
    <location>
        <begin position="1"/>
        <end position="60"/>
    </location>
</feature>
<accession>A0A9W7Y907</accession>
<dbReference type="AlphaFoldDB" id="A0A9W7Y907"/>
<dbReference type="Proteomes" id="UP001143981">
    <property type="component" value="Unassembled WGS sequence"/>
</dbReference>
<dbReference type="SMART" id="SM00233">
    <property type="entry name" value="PH"/>
    <property type="match status" value="2"/>
</dbReference>
<gene>
    <name evidence="5" type="ORF">LPJ61_002044</name>
</gene>
<keyword evidence="2" id="KW-0862">Zinc</keyword>
<evidence type="ECO:0000256" key="1">
    <source>
        <dbReference type="ARBA" id="ARBA00022723"/>
    </source>
</evidence>
<evidence type="ECO:0000313" key="6">
    <source>
        <dbReference type="Proteomes" id="UP001143981"/>
    </source>
</evidence>
<sequence length="475" mass="52200">MTGAASSAIPLPADRVPAQQPTEDRPALTFSPSTRFPAAPGADSDEAASDPDDQVPSQLDSAREQLRRDRARDAIRKEQVHMEGFLSKKAGGASKAWNKRWCVLRSQALLIYKRYSEEKLKRIIRADEIVDVRPASHRHREFAFEVETPERSFCFEASSDHELESWVARLRAVVAAVNTAADAAPRCSTDSRHTAGAGAGATVASAFRSLPAAPRRARDATTPVQAIFTNSPDIDADAADGGPAGPATAPAQMPSALGLRIELERPLGAVQFAAAATATALPPGIGPDHEPVPVADGDDGGEDDDEPNFNEDQRREIENRLEEDRVVLRGYLLKQDKLRQWRRRWFVLRQNTLSYYHDDREYEVKQILRRHDVYDIRAPDPSTAKAKSLSRTYFKVVAAKRNYWLAHDDAAVAREWFTALLQWNESETAYPRALVASSTLPAGAHSLPAPPTIIAHRIFSAATSPAAALEHPPPH</sequence>
<feature type="domain" description="PH" evidence="4">
    <location>
        <begin position="79"/>
        <end position="175"/>
    </location>
</feature>
<name>A0A9W7Y907_9FUNG</name>
<proteinExistence type="predicted"/>
<evidence type="ECO:0000313" key="5">
    <source>
        <dbReference type="EMBL" id="KAJ1732440.1"/>
    </source>
</evidence>
<dbReference type="GO" id="GO:0005096">
    <property type="term" value="F:GTPase activator activity"/>
    <property type="evidence" value="ECO:0007669"/>
    <property type="project" value="InterPro"/>
</dbReference>
<dbReference type="PANTHER" id="PTHR23180">
    <property type="entry name" value="CENTAURIN/ARF"/>
    <property type="match status" value="1"/>
</dbReference>
<dbReference type="Pfam" id="PF00169">
    <property type="entry name" value="PH"/>
    <property type="match status" value="2"/>
</dbReference>
<feature type="region of interest" description="Disordered" evidence="3">
    <location>
        <begin position="229"/>
        <end position="251"/>
    </location>
</feature>
<feature type="compositionally biased region" description="Low complexity" evidence="3">
    <location>
        <begin position="239"/>
        <end position="251"/>
    </location>
</feature>
<feature type="region of interest" description="Disordered" evidence="3">
    <location>
        <begin position="280"/>
        <end position="316"/>
    </location>
</feature>
<feature type="compositionally biased region" description="Acidic residues" evidence="3">
    <location>
        <begin position="43"/>
        <end position="53"/>
    </location>
</feature>
<dbReference type="EMBL" id="JANBOI010000225">
    <property type="protein sequence ID" value="KAJ1732440.1"/>
    <property type="molecule type" value="Genomic_DNA"/>
</dbReference>
<keyword evidence="6" id="KW-1185">Reference proteome</keyword>
<dbReference type="OrthoDB" id="2157866at2759"/>
<comment type="caution">
    <text evidence="5">The sequence shown here is derived from an EMBL/GenBank/DDBJ whole genome shotgun (WGS) entry which is preliminary data.</text>
</comment>
<feature type="compositionally biased region" description="Acidic residues" evidence="3">
    <location>
        <begin position="296"/>
        <end position="309"/>
    </location>
</feature>